<dbReference type="EMBL" id="AHMZ02000030">
    <property type="protein sequence ID" value="EMN32402.1"/>
    <property type="molecule type" value="Genomic_DNA"/>
</dbReference>
<evidence type="ECO:0000313" key="1">
    <source>
        <dbReference type="EMBL" id="EMN32402.1"/>
    </source>
</evidence>
<comment type="caution">
    <text evidence="1">The sequence shown here is derived from an EMBL/GenBank/DDBJ whole genome shotgun (WGS) entry which is preliminary data.</text>
</comment>
<evidence type="ECO:0000313" key="2">
    <source>
        <dbReference type="Proteomes" id="UP000012137"/>
    </source>
</evidence>
<protein>
    <submittedName>
        <fullName evidence="1">Uncharacterized protein</fullName>
    </submittedName>
</protein>
<dbReference type="AlphaFoldDB" id="M6KX72"/>
<gene>
    <name evidence="1" type="ORF">LEP1GSC083_0599</name>
</gene>
<organism evidence="1 2">
    <name type="scientific">Leptospira interrogans serovar Pyrogenes str. L0374</name>
    <dbReference type="NCBI Taxonomy" id="1049928"/>
    <lineage>
        <taxon>Bacteria</taxon>
        <taxon>Pseudomonadati</taxon>
        <taxon>Spirochaetota</taxon>
        <taxon>Spirochaetia</taxon>
        <taxon>Leptospirales</taxon>
        <taxon>Leptospiraceae</taxon>
        <taxon>Leptospira</taxon>
    </lineage>
</organism>
<sequence length="37" mass="4494">MQNFFDGNYTIWTGLDQTWRNQIVNGKQINCLNWNLF</sequence>
<reference evidence="1 2" key="1">
    <citation type="submission" date="2013-01" db="EMBL/GenBank/DDBJ databases">
        <authorList>
            <person name="Harkins D.M."/>
            <person name="Durkin A.S."/>
            <person name="Brinkac L.M."/>
            <person name="Haft D.H."/>
            <person name="Selengut J.D."/>
            <person name="Sanka R."/>
            <person name="DePew J."/>
            <person name="Purushe J."/>
            <person name="Peacock S.J."/>
            <person name="Thaipadungpanit J."/>
            <person name="Wuthiekanun V.W."/>
            <person name="Day N.P."/>
            <person name="Vinetz J.M."/>
            <person name="Sutton G.G."/>
            <person name="Nierman W.C."/>
            <person name="Fouts D.E."/>
        </authorList>
    </citation>
    <scope>NUCLEOTIDE SEQUENCE [LARGE SCALE GENOMIC DNA]</scope>
    <source>
        <strain evidence="1 2">L0374</strain>
    </source>
</reference>
<name>M6KX72_LEPIR</name>
<proteinExistence type="predicted"/>
<accession>M6KX72</accession>
<dbReference type="Proteomes" id="UP000012137">
    <property type="component" value="Unassembled WGS sequence"/>
</dbReference>